<proteinExistence type="predicted"/>
<gene>
    <name evidence="1" type="ORF">SDC9_106641</name>
</gene>
<name>A0A645B2Z9_9ZZZZ</name>
<evidence type="ECO:0000313" key="1">
    <source>
        <dbReference type="EMBL" id="MPM59795.1"/>
    </source>
</evidence>
<reference evidence="1" key="1">
    <citation type="submission" date="2019-08" db="EMBL/GenBank/DDBJ databases">
        <authorList>
            <person name="Kucharzyk K."/>
            <person name="Murdoch R.W."/>
            <person name="Higgins S."/>
            <person name="Loffler F."/>
        </authorList>
    </citation>
    <scope>NUCLEOTIDE SEQUENCE</scope>
</reference>
<organism evidence="1">
    <name type="scientific">bioreactor metagenome</name>
    <dbReference type="NCBI Taxonomy" id="1076179"/>
    <lineage>
        <taxon>unclassified sequences</taxon>
        <taxon>metagenomes</taxon>
        <taxon>ecological metagenomes</taxon>
    </lineage>
</organism>
<sequence length="201" mass="22751">MILLNHIGHFRAPQRNQRAFHAFPRAVANVLRLPLANDFEAKFAKDALQKRFRRFSRVQPLAERSNRFTKRLQPVDHVLRTAGQRLGKQSCRRAHVAGVRFLTYAEVHKRGALQTRGIVVRKVDCDLAGNEVAKTDIRFLKAEVAHHGEFSAVADEPADVELALRRWRQLHVPVHHGTLHLKPTVAGADHAARRTVALEDG</sequence>
<protein>
    <submittedName>
        <fullName evidence="1">Uncharacterized protein</fullName>
    </submittedName>
</protein>
<comment type="caution">
    <text evidence="1">The sequence shown here is derived from an EMBL/GenBank/DDBJ whole genome shotgun (WGS) entry which is preliminary data.</text>
</comment>
<dbReference type="AlphaFoldDB" id="A0A645B2Z9"/>
<dbReference type="EMBL" id="VSSQ01017462">
    <property type="protein sequence ID" value="MPM59795.1"/>
    <property type="molecule type" value="Genomic_DNA"/>
</dbReference>
<accession>A0A645B2Z9</accession>